<reference evidence="3 4" key="1">
    <citation type="submission" date="2021-02" db="EMBL/GenBank/DDBJ databases">
        <title>De Novo genome assembly of isolated myxobacteria.</title>
        <authorList>
            <person name="Stevens D.C."/>
        </authorList>
    </citation>
    <scope>NUCLEOTIDE SEQUENCE [LARGE SCALE GENOMIC DNA]</scope>
    <source>
        <strain evidence="4">SCPEA02</strain>
    </source>
</reference>
<dbReference type="Pfam" id="PF13699">
    <property type="entry name" value="eCIS_core"/>
    <property type="match status" value="1"/>
</dbReference>
<feature type="compositionally biased region" description="Low complexity" evidence="1">
    <location>
        <begin position="506"/>
        <end position="557"/>
    </location>
</feature>
<feature type="compositionally biased region" description="Gly residues" evidence="1">
    <location>
        <begin position="1009"/>
        <end position="1032"/>
    </location>
</feature>
<feature type="region of interest" description="Disordered" evidence="1">
    <location>
        <begin position="668"/>
        <end position="691"/>
    </location>
</feature>
<feature type="compositionally biased region" description="Polar residues" evidence="1">
    <location>
        <begin position="25"/>
        <end position="35"/>
    </location>
</feature>
<feature type="compositionally biased region" description="Polar residues" evidence="1">
    <location>
        <begin position="1211"/>
        <end position="1222"/>
    </location>
</feature>
<feature type="compositionally biased region" description="Low complexity" evidence="1">
    <location>
        <begin position="266"/>
        <end position="282"/>
    </location>
</feature>
<evidence type="ECO:0000259" key="2">
    <source>
        <dbReference type="Pfam" id="PF13699"/>
    </source>
</evidence>
<feature type="compositionally biased region" description="Low complexity" evidence="1">
    <location>
        <begin position="397"/>
        <end position="406"/>
    </location>
</feature>
<dbReference type="EMBL" id="CP071090">
    <property type="protein sequence ID" value="QSQ27579.1"/>
    <property type="molecule type" value="Genomic_DNA"/>
</dbReference>
<feature type="compositionally biased region" description="Low complexity" evidence="1">
    <location>
        <begin position="847"/>
        <end position="856"/>
    </location>
</feature>
<sequence length="2260" mass="228565">MKPTAPASRARGAVRPQPASAVAPQVQSALESPGQTLEPGVREAMEARFGHDFGQVRVHTGGAAAVAAKDLQSVAFTHGQDIVFAAGQYQPHTQAGMRLLAHELAHTVQQRGAARPVQGFSEVSRPGEPLEREAESAAARVAAGGGVSPAGLTVGAAGARGLIARRVDPSAASASGAVELDSTRIIETLVRVMLLSLQTDPSDSSGRVRRQLEPLPQTVRDAVVAQLRQRVAPARLEALLATVQESPEEAPAPGETEEVQARSPEEQAGASHEGSAAAAEQAVPESEREAAGEPEPGKARLTAEEQQAAQAEAERAAAANAARGAAVAARVAAEAQAAERRGVGAPATAARLAAERLAAGVPAPTPPPLPAEAKAESTRDTAQESRAEAARKAPSLAQAVAVAVRVRAGKEAEAEARTGAEPAEGSGAVTALEGAAAGEAGAEEAQQAEEAQPEEARTAGARGRGPRAAASGAAPTEGGAAGVRHAAPEGPAPNRAPPLQMGEVEAAASAAAHGPAQAGTAAPAGASAGRAAKAGPATGAPTGGVASAGPTTEGAGVAGPATGGAAAAGPTTEGGGAAGAAVGATTASGAAAGAATGATTASAGAATSATSAGAGAAGAATGVTSARAGAAGAATSATLARAGEAGAATGATSAGAGAAGLVTGTPTGGAGAAVPSSAAPTGGAAAAGTARGAGAGGAATGSVAGAPTGSAAKAGAAATTGMEATAPAGPVSGAPTGGPASAGAATAAPPAGAAAAGPATAAPTGGVAGGAAAGMAMGGAASAEGATAAPDGGALPSGEESAAGGPEAAPEAEGASTAPAGPEGAEAGAAPAPEAAGQGATREDAAAAEPVAAEEVAAAEEEGATAQVLPEPEPETLPSGSPPEVEAGPTPEQLSSGAATPSMSALPAESSAEPSAPAAPGGTARAAADVSAEQAAASIGAAPEQSEVGPAPAEAAAEAAPAPAAPAIEEGPEPAAAASTESAAPEAPTTSAGATAADIGSSAMAEVGDLGGDLGGGEMAAPSMGGGGGGGSAVQEPPTPSVPDVSQADPVSAMGAVGHLPAVQLQQALGGVSASATRTVQEQRQELAANPPQMERPSGAPAPGTESEGPASTSRQTRSRVDRAPEGRAAPVATPAPLPQAPVLPTASVPTPQISSTEEITQQDAQRVANAVRDLPTRDPALNVTVGAAPALTLEGNADPARMREQRERLNQSTTEALTQGRTDIAQPMGEDHVLPDVPEETLQANLSAGGAATAGGGGAGGGGSGAAPEGGGGAAGGGGDDVALSVIAEQERGDEIRASVAGARSELGSRVQEHGQQVAEERARSQEEIDTLVAENASAQTDERSRVRRDVGARREEWSREQDAEVSRADEQAGEASQRGARDVARERATAEGEAAGHVRQGDAEVAGHRQEAERNAATERRRAQGESGGIFGWIGRRVRAFFDRVKRAIQAGFERARRLVRAAIQRARQLAMAAIERGRRAIVGAIRWVGDRLIEIGDTLLAAFPRLKERFRRFIQERVAQAEAAVNRLAEALKQGVQRALDLLGAALDAALGLLERGLLAAVDAVGQVVQSAINAARAIAQALGMFAQLIRDIASNPGQWLRNLGASVVDGIRNHLVNAFRTAIRQWFNETVEGLLGLGSAILNLLRNGGITFQQIARMAWEGLKSVIPMMLVQLLIERLVSMIVPAAGAVLAIIQGLQAAWGTVSRIIQAFQQFFAFLRAVKNGNAGPQFAQALASAAIVVIQFVAFFLLRRLVRPAARIGQRIRAIAQRIGRMLQRAARTVVRGARAAGRGLMRGVRAVGRVVARGARSAGRAVARGARAVARRLARTRLGRLLRRGWRGMRSRLQRARERIRQWRQRRRQQQTPQQRLDRAVAALRPRIQSLLRRGVSRFRLRAQLGIWRAWYRLTRLYVENPGSRETRVMAVVNPREPLSQVYHTPGGTELFRLIHRLGEETQNWMGVQETVGDLNAQRLTGGGTQANPLVLQTNMQSLGAIWDMQQYVMRQGQSQHLLLAGLGTRVREQQSPIRPVGLGNIHIGFPTEGTSYADIHRGLAGLQSAAGVGDREIADVLRRLSRGQSMPPWVGRTPGAAPLLASTTRLLQLESARYSSTIVHTPMLLDLLAHRGSQRMGLQEAFASIPTVTRTDRQGRVVPVSGGGGLFPASQIGAGTGYRGMMGDVLPQPAPRFASGLAATRDQRRRHMEFVFRWIHARMEALQMDFTNRSEVERFIRDMLDQQLRQSMQAAYGSHYFNPHAL</sequence>
<feature type="domain" description="eCIS core" evidence="2">
    <location>
        <begin position="37"/>
        <end position="113"/>
    </location>
</feature>
<feature type="region of interest" description="Disordered" evidence="1">
    <location>
        <begin position="243"/>
        <end position="557"/>
    </location>
</feature>
<feature type="compositionally biased region" description="Basic and acidic residues" evidence="1">
    <location>
        <begin position="408"/>
        <end position="418"/>
    </location>
</feature>
<organism evidence="3 4">
    <name type="scientific">Pyxidicoccus parkwayensis</name>
    <dbReference type="NCBI Taxonomy" id="2813578"/>
    <lineage>
        <taxon>Bacteria</taxon>
        <taxon>Pseudomonadati</taxon>
        <taxon>Myxococcota</taxon>
        <taxon>Myxococcia</taxon>
        <taxon>Myxococcales</taxon>
        <taxon>Cystobacterineae</taxon>
        <taxon>Myxococcaceae</taxon>
        <taxon>Pyxidicoccus</taxon>
    </lineage>
</organism>
<dbReference type="Proteomes" id="UP000662747">
    <property type="component" value="Chromosome"/>
</dbReference>
<evidence type="ECO:0000256" key="1">
    <source>
        <dbReference type="SAM" id="MobiDB-lite"/>
    </source>
</evidence>
<feature type="region of interest" description="Disordered" evidence="1">
    <location>
        <begin position="783"/>
        <end position="1053"/>
    </location>
</feature>
<feature type="compositionally biased region" description="Low complexity" evidence="1">
    <location>
        <begin position="304"/>
        <end position="336"/>
    </location>
</feature>
<dbReference type="InterPro" id="IPR025295">
    <property type="entry name" value="eCIS_core_dom"/>
</dbReference>
<feature type="compositionally biased region" description="Polar residues" evidence="1">
    <location>
        <begin position="1148"/>
        <end position="1165"/>
    </location>
</feature>
<proteinExistence type="predicted"/>
<feature type="region of interest" description="Disordered" evidence="1">
    <location>
        <begin position="1074"/>
        <end position="1169"/>
    </location>
</feature>
<dbReference type="PANTHER" id="PTHR13484">
    <property type="entry name" value="FIP1-LIKE 1 PROTEIN"/>
    <property type="match status" value="1"/>
</dbReference>
<feature type="compositionally biased region" description="Gly residues" evidence="1">
    <location>
        <begin position="1253"/>
        <end position="1281"/>
    </location>
</feature>
<feature type="compositionally biased region" description="Basic and acidic residues" evidence="1">
    <location>
        <begin position="1381"/>
        <end position="1425"/>
    </location>
</feature>
<feature type="region of interest" description="Disordered" evidence="1">
    <location>
        <begin position="1305"/>
        <end position="1425"/>
    </location>
</feature>
<feature type="compositionally biased region" description="Low complexity" evidence="1">
    <location>
        <begin position="458"/>
        <end position="478"/>
    </location>
</feature>
<feature type="region of interest" description="Disordered" evidence="1">
    <location>
        <begin position="727"/>
        <end position="765"/>
    </location>
</feature>
<feature type="region of interest" description="Disordered" evidence="1">
    <location>
        <begin position="1"/>
        <end position="37"/>
    </location>
</feature>
<feature type="region of interest" description="Disordered" evidence="1">
    <location>
        <begin position="1193"/>
        <end position="1282"/>
    </location>
</feature>
<evidence type="ECO:0000313" key="3">
    <source>
        <dbReference type="EMBL" id="QSQ27579.1"/>
    </source>
</evidence>
<name>A0ABX7PAM8_9BACT</name>
<evidence type="ECO:0000313" key="4">
    <source>
        <dbReference type="Proteomes" id="UP000662747"/>
    </source>
</evidence>
<feature type="compositionally biased region" description="Low complexity" evidence="1">
    <location>
        <begin position="343"/>
        <end position="362"/>
    </location>
</feature>
<feature type="compositionally biased region" description="Basic and acidic residues" evidence="1">
    <location>
        <begin position="1342"/>
        <end position="1372"/>
    </location>
</feature>
<feature type="compositionally biased region" description="Basic and acidic residues" evidence="1">
    <location>
        <begin position="373"/>
        <end position="391"/>
    </location>
</feature>
<feature type="compositionally biased region" description="Basic and acidic residues" evidence="1">
    <location>
        <begin position="1201"/>
        <end position="1210"/>
    </location>
</feature>
<dbReference type="PANTHER" id="PTHR13484:SF0">
    <property type="entry name" value="PRE-MRNA 3'-END-PROCESSING FACTOR FIP1"/>
    <property type="match status" value="1"/>
</dbReference>
<feature type="compositionally biased region" description="Low complexity" evidence="1">
    <location>
        <begin position="783"/>
        <end position="840"/>
    </location>
</feature>
<feature type="compositionally biased region" description="Low complexity" evidence="1">
    <location>
        <begin position="901"/>
        <end position="997"/>
    </location>
</feature>
<keyword evidence="4" id="KW-1185">Reference proteome</keyword>
<feature type="compositionally biased region" description="Low complexity" evidence="1">
    <location>
        <begin position="433"/>
        <end position="450"/>
    </location>
</feature>
<feature type="compositionally biased region" description="Low complexity" evidence="1">
    <location>
        <begin position="672"/>
        <end position="690"/>
    </location>
</feature>
<gene>
    <name evidence="3" type="ORF">JY651_22865</name>
</gene>
<accession>A0ABX7PAM8</accession>
<protein>
    <submittedName>
        <fullName evidence="3">DUF4157 domain-containing protein</fullName>
    </submittedName>
</protein>
<dbReference type="InterPro" id="IPR051187">
    <property type="entry name" value="Pre-mRNA_3'-end_processing_reg"/>
</dbReference>
<feature type="compositionally biased region" description="Basic and acidic residues" evidence="1">
    <location>
        <begin position="285"/>
        <end position="303"/>
    </location>
</feature>